<keyword evidence="3" id="KW-1133">Transmembrane helix</keyword>
<sequence>MDPNAERQNGPRRPDEPSHAEEPARPEEAAHADAPADSEAAHADAPAHSEASALPAESARPGAGLSLFEPRGGEDAAVDGPGEGDGPEPPARRRRTRRVLLWTLSALLVLALGAGGTVYWVAQHYASSVTRIPDAFPTAPESAQPRPVPASGLNLLLVGLDARSDVPTTGSAAKAPAWRAGAARSDTMMLLHLSEDRRSASLVSLPRDTWADVPGHGRAKLNAAYSWGGPALMTETVQNLTGIRIDHLAVIDWNGFRALTDAVGGVDITVPRTIEAVGEARAWEAGTHHMDGAQALLYVRERYGLPGGDLDRTKRQQNFLRSLMLRIMDSGTLTSPSKLGGLLQSVGEVVSVDDRLSNTDLFQLAWSLRSLRPDDVRFMNAPFGGFDTRDGQSVVLLDERAAAQLWEAMRNDRMPQYFRDHRAGDTLGADVD</sequence>
<accession>A0ABW1F176</accession>
<protein>
    <submittedName>
        <fullName evidence="5">LCP family protein</fullName>
    </submittedName>
</protein>
<dbReference type="Gene3D" id="3.40.630.190">
    <property type="entry name" value="LCP protein"/>
    <property type="match status" value="1"/>
</dbReference>
<dbReference type="Proteomes" id="UP001596067">
    <property type="component" value="Unassembled WGS sequence"/>
</dbReference>
<evidence type="ECO:0000313" key="5">
    <source>
        <dbReference type="EMBL" id="MFC5887846.1"/>
    </source>
</evidence>
<dbReference type="PANTHER" id="PTHR33392">
    <property type="entry name" value="POLYISOPRENYL-TEICHOIC ACID--PEPTIDOGLYCAN TEICHOIC ACID TRANSFERASE TAGU"/>
    <property type="match status" value="1"/>
</dbReference>
<gene>
    <name evidence="5" type="ORF">ACFP0N_23040</name>
</gene>
<dbReference type="RefSeq" id="WP_313764050.1">
    <property type="nucleotide sequence ID" value="NZ_BAAAVH010000120.1"/>
</dbReference>
<reference evidence="6" key="1">
    <citation type="journal article" date="2019" name="Int. J. Syst. Evol. Microbiol.">
        <title>The Global Catalogue of Microorganisms (GCM) 10K type strain sequencing project: providing services to taxonomists for standard genome sequencing and annotation.</title>
        <authorList>
            <consortium name="The Broad Institute Genomics Platform"/>
            <consortium name="The Broad Institute Genome Sequencing Center for Infectious Disease"/>
            <person name="Wu L."/>
            <person name="Ma J."/>
        </authorList>
    </citation>
    <scope>NUCLEOTIDE SEQUENCE [LARGE SCALE GENOMIC DNA]</scope>
    <source>
        <strain evidence="6">CGMCC 4.1469</strain>
    </source>
</reference>
<dbReference type="EMBL" id="JBHSOD010000032">
    <property type="protein sequence ID" value="MFC5887846.1"/>
    <property type="molecule type" value="Genomic_DNA"/>
</dbReference>
<evidence type="ECO:0000256" key="1">
    <source>
        <dbReference type="ARBA" id="ARBA00006068"/>
    </source>
</evidence>
<evidence type="ECO:0000313" key="6">
    <source>
        <dbReference type="Proteomes" id="UP001596067"/>
    </source>
</evidence>
<comment type="caution">
    <text evidence="5">The sequence shown here is derived from an EMBL/GenBank/DDBJ whole genome shotgun (WGS) entry which is preliminary data.</text>
</comment>
<feature type="region of interest" description="Disordered" evidence="2">
    <location>
        <begin position="1"/>
        <end position="93"/>
    </location>
</feature>
<dbReference type="InterPro" id="IPR004474">
    <property type="entry name" value="LytR_CpsA_psr"/>
</dbReference>
<dbReference type="Pfam" id="PF03816">
    <property type="entry name" value="LytR_cpsA_psr"/>
    <property type="match status" value="1"/>
</dbReference>
<keyword evidence="3" id="KW-0812">Transmembrane</keyword>
<feature type="compositionally biased region" description="Basic and acidic residues" evidence="2">
    <location>
        <begin position="12"/>
        <end position="31"/>
    </location>
</feature>
<dbReference type="PANTHER" id="PTHR33392:SF6">
    <property type="entry name" value="POLYISOPRENYL-TEICHOIC ACID--PEPTIDOGLYCAN TEICHOIC ACID TRANSFERASE TAGU"/>
    <property type="match status" value="1"/>
</dbReference>
<feature type="transmembrane region" description="Helical" evidence="3">
    <location>
        <begin position="99"/>
        <end position="122"/>
    </location>
</feature>
<evidence type="ECO:0000256" key="2">
    <source>
        <dbReference type="SAM" id="MobiDB-lite"/>
    </source>
</evidence>
<evidence type="ECO:0000256" key="3">
    <source>
        <dbReference type="SAM" id="Phobius"/>
    </source>
</evidence>
<organism evidence="5 6">
    <name type="scientific">Kitasatospora aburaviensis</name>
    <dbReference type="NCBI Taxonomy" id="67265"/>
    <lineage>
        <taxon>Bacteria</taxon>
        <taxon>Bacillati</taxon>
        <taxon>Actinomycetota</taxon>
        <taxon>Actinomycetes</taxon>
        <taxon>Kitasatosporales</taxon>
        <taxon>Streptomycetaceae</taxon>
        <taxon>Kitasatospora</taxon>
    </lineage>
</organism>
<keyword evidence="3" id="KW-0472">Membrane</keyword>
<feature type="domain" description="Cell envelope-related transcriptional attenuator" evidence="4">
    <location>
        <begin position="184"/>
        <end position="327"/>
    </location>
</feature>
<name>A0ABW1F176_9ACTN</name>
<dbReference type="NCBIfam" id="TIGR00350">
    <property type="entry name" value="lytR_cpsA_psr"/>
    <property type="match status" value="1"/>
</dbReference>
<keyword evidence="6" id="KW-1185">Reference proteome</keyword>
<dbReference type="InterPro" id="IPR050922">
    <property type="entry name" value="LytR/CpsA/Psr_CW_biosynth"/>
</dbReference>
<evidence type="ECO:0000259" key="4">
    <source>
        <dbReference type="Pfam" id="PF03816"/>
    </source>
</evidence>
<comment type="similarity">
    <text evidence="1">Belongs to the LytR/CpsA/Psr (LCP) family.</text>
</comment>
<proteinExistence type="inferred from homology"/>